<proteinExistence type="predicted"/>
<dbReference type="SMART" id="SM00345">
    <property type="entry name" value="HTH_GNTR"/>
    <property type="match status" value="1"/>
</dbReference>
<keyword evidence="6" id="KW-1185">Reference proteome</keyword>
<dbReference type="GO" id="GO:0003700">
    <property type="term" value="F:DNA-binding transcription factor activity"/>
    <property type="evidence" value="ECO:0007669"/>
    <property type="project" value="InterPro"/>
</dbReference>
<dbReference type="PANTHER" id="PTHR38445:SF7">
    <property type="entry name" value="GNTR-FAMILY TRANSCRIPTIONAL REGULATOR"/>
    <property type="match status" value="1"/>
</dbReference>
<evidence type="ECO:0000313" key="6">
    <source>
        <dbReference type="Proteomes" id="UP001305702"/>
    </source>
</evidence>
<reference evidence="5 6" key="1">
    <citation type="submission" date="2022-02" db="EMBL/GenBank/DDBJ databases">
        <title>Paenibacillus sp. MBLB1776 Whole Genome Shotgun Sequencing.</title>
        <authorList>
            <person name="Hwang C.Y."/>
            <person name="Cho E.-S."/>
            <person name="Seo M.-J."/>
        </authorList>
    </citation>
    <scope>NUCLEOTIDE SEQUENCE [LARGE SCALE GENOMIC DNA]</scope>
    <source>
        <strain evidence="5 6">MBLB1776</strain>
    </source>
</reference>
<feature type="domain" description="HTH gntR-type" evidence="4">
    <location>
        <begin position="13"/>
        <end position="81"/>
    </location>
</feature>
<dbReference type="EMBL" id="CP130318">
    <property type="protein sequence ID" value="WNQ11853.1"/>
    <property type="molecule type" value="Genomic_DNA"/>
</dbReference>
<evidence type="ECO:0000313" key="5">
    <source>
        <dbReference type="EMBL" id="WNQ11853.1"/>
    </source>
</evidence>
<evidence type="ECO:0000256" key="3">
    <source>
        <dbReference type="ARBA" id="ARBA00023163"/>
    </source>
</evidence>
<dbReference type="Proteomes" id="UP001305702">
    <property type="component" value="Chromosome"/>
</dbReference>
<name>A0AA96LF27_9BACL</name>
<evidence type="ECO:0000259" key="4">
    <source>
        <dbReference type="PROSITE" id="PS50949"/>
    </source>
</evidence>
<evidence type="ECO:0000256" key="1">
    <source>
        <dbReference type="ARBA" id="ARBA00023015"/>
    </source>
</evidence>
<dbReference type="CDD" id="cd07377">
    <property type="entry name" value="WHTH_GntR"/>
    <property type="match status" value="1"/>
</dbReference>
<gene>
    <name evidence="5" type="ORF">MJA45_02010</name>
</gene>
<dbReference type="PANTHER" id="PTHR38445">
    <property type="entry name" value="HTH-TYPE TRANSCRIPTIONAL REPRESSOR YTRA"/>
    <property type="match status" value="1"/>
</dbReference>
<dbReference type="InterPro" id="IPR036390">
    <property type="entry name" value="WH_DNA-bd_sf"/>
</dbReference>
<protein>
    <submittedName>
        <fullName evidence="5">GntR family transcriptional regulator</fullName>
    </submittedName>
</protein>
<dbReference type="SUPFAM" id="SSF46785">
    <property type="entry name" value="Winged helix' DNA-binding domain"/>
    <property type="match status" value="1"/>
</dbReference>
<dbReference type="PROSITE" id="PS50949">
    <property type="entry name" value="HTH_GNTR"/>
    <property type="match status" value="1"/>
</dbReference>
<dbReference type="AlphaFoldDB" id="A0AA96LF27"/>
<accession>A0AA96LF27</accession>
<dbReference type="GO" id="GO:0003677">
    <property type="term" value="F:DNA binding"/>
    <property type="evidence" value="ECO:0007669"/>
    <property type="project" value="UniProtKB-KW"/>
</dbReference>
<keyword evidence="2" id="KW-0238">DNA-binding</keyword>
<dbReference type="Gene3D" id="1.10.10.10">
    <property type="entry name" value="Winged helix-like DNA-binding domain superfamily/Winged helix DNA-binding domain"/>
    <property type="match status" value="1"/>
</dbReference>
<dbReference type="Pfam" id="PF00392">
    <property type="entry name" value="GntR"/>
    <property type="match status" value="1"/>
</dbReference>
<keyword evidence="1" id="KW-0805">Transcription regulation</keyword>
<organism evidence="5 6">
    <name type="scientific">Paenibacillus aurantius</name>
    <dbReference type="NCBI Taxonomy" id="2918900"/>
    <lineage>
        <taxon>Bacteria</taxon>
        <taxon>Bacillati</taxon>
        <taxon>Bacillota</taxon>
        <taxon>Bacilli</taxon>
        <taxon>Bacillales</taxon>
        <taxon>Paenibacillaceae</taxon>
        <taxon>Paenibacillus</taxon>
    </lineage>
</organism>
<dbReference type="InterPro" id="IPR036388">
    <property type="entry name" value="WH-like_DNA-bd_sf"/>
</dbReference>
<dbReference type="InterPro" id="IPR000524">
    <property type="entry name" value="Tscrpt_reg_HTH_GntR"/>
</dbReference>
<dbReference type="KEGG" id="paun:MJA45_02010"/>
<evidence type="ECO:0000256" key="2">
    <source>
        <dbReference type="ARBA" id="ARBA00023125"/>
    </source>
</evidence>
<sequence length="138" mass="15869">MRIPIQLSPESPEPMYHQIKEQLRALILSGELKEGLLLPSIREFALDLACSVITIRRVYQDLEQEGFLRTRQGTGTFVARVDSGDRERFRSQALEAALREAVELGRRLQCPAEDMERLFKEILEERESKKTQLPGNSE</sequence>
<dbReference type="RefSeq" id="WP_315605628.1">
    <property type="nucleotide sequence ID" value="NZ_CP130318.1"/>
</dbReference>
<keyword evidence="3" id="KW-0804">Transcription</keyword>